<dbReference type="InterPro" id="IPR001789">
    <property type="entry name" value="Sig_transdc_resp-reg_receiver"/>
</dbReference>
<keyword evidence="6" id="KW-0808">Transferase</keyword>
<dbReference type="Gene3D" id="3.30.70.270">
    <property type="match status" value="1"/>
</dbReference>
<dbReference type="SMART" id="SM00267">
    <property type="entry name" value="GGDEF"/>
    <property type="match status" value="1"/>
</dbReference>
<dbReference type="GO" id="GO:0052621">
    <property type="term" value="F:diguanylate cyclase activity"/>
    <property type="evidence" value="ECO:0007669"/>
    <property type="project" value="UniProtKB-EC"/>
</dbReference>
<dbReference type="PANTHER" id="PTHR45138:SF9">
    <property type="entry name" value="DIGUANYLATE CYCLASE DGCM-RELATED"/>
    <property type="match status" value="1"/>
</dbReference>
<evidence type="ECO:0000256" key="3">
    <source>
        <dbReference type="PROSITE-ProRule" id="PRU00169"/>
    </source>
</evidence>
<dbReference type="RefSeq" id="WP_322465705.1">
    <property type="nucleotide sequence ID" value="NZ_JAXOJX010000018.1"/>
</dbReference>
<dbReference type="NCBIfam" id="TIGR00254">
    <property type="entry name" value="GGDEF"/>
    <property type="match status" value="1"/>
</dbReference>
<feature type="domain" description="GGDEF" evidence="5">
    <location>
        <begin position="165"/>
        <end position="307"/>
    </location>
</feature>
<dbReference type="Proteomes" id="UP001293718">
    <property type="component" value="Unassembled WGS sequence"/>
</dbReference>
<dbReference type="PANTHER" id="PTHR45138">
    <property type="entry name" value="REGULATORY COMPONENTS OF SENSORY TRANSDUCTION SYSTEM"/>
    <property type="match status" value="1"/>
</dbReference>
<dbReference type="InterPro" id="IPR000160">
    <property type="entry name" value="GGDEF_dom"/>
</dbReference>
<organism evidence="6 7">
    <name type="scientific">Azohydromonas lata</name>
    <dbReference type="NCBI Taxonomy" id="45677"/>
    <lineage>
        <taxon>Bacteria</taxon>
        <taxon>Pseudomonadati</taxon>
        <taxon>Pseudomonadota</taxon>
        <taxon>Betaproteobacteria</taxon>
        <taxon>Burkholderiales</taxon>
        <taxon>Sphaerotilaceae</taxon>
        <taxon>Azohydromonas</taxon>
    </lineage>
</organism>
<keyword evidence="6" id="KW-0548">Nucleotidyltransferase</keyword>
<sequence>MSSPPEKILIVDDDPVMLRALGRILADHAGRCFATSGADALQRALAEPPDLLLLDAELPGLSGFEVCRTLKRDARFAQVPVIFITSHGDERTEARVFELGAADFIAKPVSPLVLRARVATQLRLRRMTLELERLARTDALTGLANRRVFDERLSAECQRALRGGRPLALLLLDVDHFKAYNDCHGHPAGDACLREVASALRLGGLRPDDVVARYGGEEFALLLPETDAAGAAAVAARVMQVLRHRALPHAGSAVAPHVTASVGVAVVPARAAGLVLPQVDQALLSQADQALYAAKAAGRDQAWCFDAALGLAQPLLPPAPPGAATAAAAAAALF</sequence>
<keyword evidence="3" id="KW-0597">Phosphoprotein</keyword>
<feature type="modified residue" description="4-aspartylphosphate" evidence="3">
    <location>
        <position position="55"/>
    </location>
</feature>
<reference evidence="6 7" key="1">
    <citation type="submission" date="2023-11" db="EMBL/GenBank/DDBJ databases">
        <title>Draft genome of Azohydromonas lata strain H1 (DSM1123), a polyhydroxyalkanoate producer.</title>
        <authorList>
            <person name="Traversa D."/>
            <person name="D'Addabbo P."/>
            <person name="Pazzani C."/>
            <person name="Manzari C."/>
            <person name="Chiara M."/>
            <person name="Scrascia M."/>
        </authorList>
    </citation>
    <scope>NUCLEOTIDE SEQUENCE [LARGE SCALE GENOMIC DNA]</scope>
    <source>
        <strain evidence="6 7">H1</strain>
    </source>
</reference>
<protein>
    <recommendedName>
        <fullName evidence="1">diguanylate cyclase</fullName>
        <ecNumber evidence="1">2.7.7.65</ecNumber>
    </recommendedName>
</protein>
<comment type="caution">
    <text evidence="6">The sequence shown here is derived from an EMBL/GenBank/DDBJ whole genome shotgun (WGS) entry which is preliminary data.</text>
</comment>
<dbReference type="EC" id="2.7.7.65" evidence="1"/>
<evidence type="ECO:0000313" key="7">
    <source>
        <dbReference type="Proteomes" id="UP001293718"/>
    </source>
</evidence>
<dbReference type="InterPro" id="IPR050469">
    <property type="entry name" value="Diguanylate_Cyclase"/>
</dbReference>
<dbReference type="PROSITE" id="PS50887">
    <property type="entry name" value="GGDEF"/>
    <property type="match status" value="1"/>
</dbReference>
<dbReference type="SUPFAM" id="SSF55073">
    <property type="entry name" value="Nucleotide cyclase"/>
    <property type="match status" value="1"/>
</dbReference>
<name>A0ABU5IE44_9BURK</name>
<evidence type="ECO:0000256" key="2">
    <source>
        <dbReference type="ARBA" id="ARBA00034247"/>
    </source>
</evidence>
<dbReference type="EMBL" id="JAXOJX010000018">
    <property type="protein sequence ID" value="MDZ5457384.1"/>
    <property type="molecule type" value="Genomic_DNA"/>
</dbReference>
<dbReference type="PROSITE" id="PS50110">
    <property type="entry name" value="RESPONSE_REGULATORY"/>
    <property type="match status" value="1"/>
</dbReference>
<dbReference type="CDD" id="cd01949">
    <property type="entry name" value="GGDEF"/>
    <property type="match status" value="1"/>
</dbReference>
<proteinExistence type="predicted"/>
<evidence type="ECO:0000259" key="5">
    <source>
        <dbReference type="PROSITE" id="PS50887"/>
    </source>
</evidence>
<dbReference type="Gene3D" id="3.40.50.2300">
    <property type="match status" value="1"/>
</dbReference>
<dbReference type="Pfam" id="PF00990">
    <property type="entry name" value="GGDEF"/>
    <property type="match status" value="1"/>
</dbReference>
<dbReference type="SMART" id="SM00448">
    <property type="entry name" value="REC"/>
    <property type="match status" value="1"/>
</dbReference>
<dbReference type="InterPro" id="IPR043128">
    <property type="entry name" value="Rev_trsase/Diguanyl_cyclase"/>
</dbReference>
<keyword evidence="7" id="KW-1185">Reference proteome</keyword>
<feature type="domain" description="Response regulatory" evidence="4">
    <location>
        <begin position="7"/>
        <end position="122"/>
    </location>
</feature>
<comment type="catalytic activity">
    <reaction evidence="2">
        <text>2 GTP = 3',3'-c-di-GMP + 2 diphosphate</text>
        <dbReference type="Rhea" id="RHEA:24898"/>
        <dbReference type="ChEBI" id="CHEBI:33019"/>
        <dbReference type="ChEBI" id="CHEBI:37565"/>
        <dbReference type="ChEBI" id="CHEBI:58805"/>
        <dbReference type="EC" id="2.7.7.65"/>
    </reaction>
</comment>
<dbReference type="Pfam" id="PF00072">
    <property type="entry name" value="Response_reg"/>
    <property type="match status" value="1"/>
</dbReference>
<dbReference type="InterPro" id="IPR029787">
    <property type="entry name" value="Nucleotide_cyclase"/>
</dbReference>
<gene>
    <name evidence="6" type="ORF">SM757_12465</name>
</gene>
<evidence type="ECO:0000313" key="6">
    <source>
        <dbReference type="EMBL" id="MDZ5457384.1"/>
    </source>
</evidence>
<dbReference type="InterPro" id="IPR011006">
    <property type="entry name" value="CheY-like_superfamily"/>
</dbReference>
<evidence type="ECO:0000259" key="4">
    <source>
        <dbReference type="PROSITE" id="PS50110"/>
    </source>
</evidence>
<evidence type="ECO:0000256" key="1">
    <source>
        <dbReference type="ARBA" id="ARBA00012528"/>
    </source>
</evidence>
<accession>A0ABU5IE44</accession>
<dbReference type="SUPFAM" id="SSF52172">
    <property type="entry name" value="CheY-like"/>
    <property type="match status" value="1"/>
</dbReference>